<evidence type="ECO:0000256" key="2">
    <source>
        <dbReference type="ARBA" id="ARBA00022618"/>
    </source>
</evidence>
<evidence type="ECO:0000256" key="1">
    <source>
        <dbReference type="ARBA" id="ARBA00022475"/>
    </source>
</evidence>
<dbReference type="GO" id="GO:0008360">
    <property type="term" value="P:regulation of cell shape"/>
    <property type="evidence" value="ECO:0007669"/>
    <property type="project" value="UniProtKB-KW"/>
</dbReference>
<comment type="pathway">
    <text evidence="10">Cell wall biogenesis; peptidoglycan biosynthesis.</text>
</comment>
<comment type="caution">
    <text evidence="10">Lacks conserved residue(s) required for the propagation of feature annotation.</text>
</comment>
<feature type="domain" description="Glycosyl transferase family 28 C-terminal" evidence="13">
    <location>
        <begin position="206"/>
        <end position="369"/>
    </location>
</feature>
<dbReference type="Pfam" id="PF03033">
    <property type="entry name" value="Glyco_transf_28"/>
    <property type="match status" value="1"/>
</dbReference>
<dbReference type="EC" id="2.4.1.227" evidence="10"/>
<feature type="binding site" evidence="10">
    <location>
        <position position="212"/>
    </location>
    <ligand>
        <name>UDP-N-acetyl-alpha-D-glucosamine</name>
        <dbReference type="ChEBI" id="CHEBI:57705"/>
    </ligand>
</feature>
<dbReference type="CDD" id="cd03785">
    <property type="entry name" value="GT28_MurG"/>
    <property type="match status" value="1"/>
</dbReference>
<comment type="subcellular location">
    <subcellularLocation>
        <location evidence="10">Cell membrane</location>
        <topology evidence="10">Peripheral membrane protein</topology>
        <orientation evidence="10">Cytoplasmic side</orientation>
    </subcellularLocation>
</comment>
<keyword evidence="2 10" id="KW-0132">Cell division</keyword>
<evidence type="ECO:0000256" key="4">
    <source>
        <dbReference type="ARBA" id="ARBA00022679"/>
    </source>
</evidence>
<feature type="domain" description="Glycosyltransferase family 28 N-terminal" evidence="12">
    <location>
        <begin position="6"/>
        <end position="148"/>
    </location>
</feature>
<dbReference type="AlphaFoldDB" id="A0A1G1ZIJ2"/>
<sequence>MKKLRIALAGGGTGGHIIPLIAVAQELNKQSSNFGIELDMRYFGSAYDYAELLMENGIRFVPIYSSKFRRYWSALNLIDFVKFFLSLFQLFWKLFWFMPDMIFSKGGPGALAVVLAGRFYMIPTIIHESDSVPGLTNKISGRFAKKIFLSFAKAEDYFSKNKNIEVVGNPVRESLFQQAANLGQEIETAPKNAKRGFGMNPEEPLILVLGGSQGAERLNNFILENLGVLTKDFQILHQVGKNNYQSYKNEYEFAANDRNNSKKNRYTFKAFFNEDMADALMAADLVISRAGSGNIFEIAAFGKPAILVPLPESANNHQKENAYLYSQSGGAIIIEEENLLAHLVMEEINKILKNKDLTQKMGSAAKSFYRPDAAFIIAKHLLGYL</sequence>
<evidence type="ECO:0000256" key="9">
    <source>
        <dbReference type="ARBA" id="ARBA00023316"/>
    </source>
</evidence>
<dbReference type="Gene3D" id="3.40.50.2000">
    <property type="entry name" value="Glycogen Phosphorylase B"/>
    <property type="match status" value="2"/>
</dbReference>
<dbReference type="InterPro" id="IPR007235">
    <property type="entry name" value="Glyco_trans_28_C"/>
</dbReference>
<dbReference type="UniPathway" id="UPA00219"/>
<reference evidence="14 15" key="1">
    <citation type="journal article" date="2016" name="Nat. Commun.">
        <title>Thousands of microbial genomes shed light on interconnected biogeochemical processes in an aquifer system.</title>
        <authorList>
            <person name="Anantharaman K."/>
            <person name="Brown C.T."/>
            <person name="Hug L.A."/>
            <person name="Sharon I."/>
            <person name="Castelle C.J."/>
            <person name="Probst A.J."/>
            <person name="Thomas B.C."/>
            <person name="Singh A."/>
            <person name="Wilkins M.J."/>
            <person name="Karaoz U."/>
            <person name="Brodie E.L."/>
            <person name="Williams K.H."/>
            <person name="Hubbard S.S."/>
            <person name="Banfield J.F."/>
        </authorList>
    </citation>
    <scope>NUCLEOTIDE SEQUENCE [LARGE SCALE GENOMIC DNA]</scope>
</reference>
<dbReference type="GO" id="GO:0071555">
    <property type="term" value="P:cell wall organization"/>
    <property type="evidence" value="ECO:0007669"/>
    <property type="project" value="UniProtKB-KW"/>
</dbReference>
<dbReference type="NCBIfam" id="TIGR01133">
    <property type="entry name" value="murG"/>
    <property type="match status" value="1"/>
</dbReference>
<keyword evidence="5 10" id="KW-0133">Cell shape</keyword>
<keyword evidence="6 10" id="KW-0573">Peptidoglycan synthesis</keyword>
<comment type="catalytic activity">
    <reaction evidence="10">
        <text>di-trans,octa-cis-undecaprenyl diphospho-N-acetyl-alpha-D-muramoyl-L-alanyl-D-glutamyl-meso-2,6-diaminopimeloyl-D-alanyl-D-alanine + UDP-N-acetyl-alpha-D-glucosamine = di-trans,octa-cis-undecaprenyl diphospho-[N-acetyl-alpha-D-glucosaminyl-(1-&gt;4)]-N-acetyl-alpha-D-muramoyl-L-alanyl-D-glutamyl-meso-2,6-diaminopimeloyl-D-alanyl-D-alanine + UDP + H(+)</text>
        <dbReference type="Rhea" id="RHEA:31227"/>
        <dbReference type="ChEBI" id="CHEBI:15378"/>
        <dbReference type="ChEBI" id="CHEBI:57705"/>
        <dbReference type="ChEBI" id="CHEBI:58223"/>
        <dbReference type="ChEBI" id="CHEBI:61387"/>
        <dbReference type="ChEBI" id="CHEBI:61388"/>
        <dbReference type="EC" id="2.4.1.227"/>
    </reaction>
</comment>
<dbReference type="SUPFAM" id="SSF53756">
    <property type="entry name" value="UDP-Glycosyltransferase/glycogen phosphorylase"/>
    <property type="match status" value="1"/>
</dbReference>
<evidence type="ECO:0000256" key="3">
    <source>
        <dbReference type="ARBA" id="ARBA00022676"/>
    </source>
</evidence>
<evidence type="ECO:0000256" key="8">
    <source>
        <dbReference type="ARBA" id="ARBA00023306"/>
    </source>
</evidence>
<feature type="binding site" evidence="10">
    <location>
        <position position="318"/>
    </location>
    <ligand>
        <name>UDP-N-acetyl-alpha-D-glucosamine</name>
        <dbReference type="ChEBI" id="CHEBI:57705"/>
    </ligand>
</feature>
<keyword evidence="4 10" id="KW-0808">Transferase</keyword>
<keyword evidence="11" id="KW-0812">Transmembrane</keyword>
<evidence type="ECO:0000256" key="10">
    <source>
        <dbReference type="HAMAP-Rule" id="MF_00033"/>
    </source>
</evidence>
<dbReference type="InterPro" id="IPR004276">
    <property type="entry name" value="GlycoTrans_28_N"/>
</dbReference>
<dbReference type="GO" id="GO:0051301">
    <property type="term" value="P:cell division"/>
    <property type="evidence" value="ECO:0007669"/>
    <property type="project" value="UniProtKB-KW"/>
</dbReference>
<evidence type="ECO:0000313" key="15">
    <source>
        <dbReference type="Proteomes" id="UP000177960"/>
    </source>
</evidence>
<evidence type="ECO:0000313" key="14">
    <source>
        <dbReference type="EMBL" id="OGY64413.1"/>
    </source>
</evidence>
<evidence type="ECO:0000256" key="7">
    <source>
        <dbReference type="ARBA" id="ARBA00023136"/>
    </source>
</evidence>
<name>A0A1G1ZIJ2_9BACT</name>
<proteinExistence type="inferred from homology"/>
<dbReference type="GO" id="GO:0050511">
    <property type="term" value="F:undecaprenyldiphospho-muramoylpentapeptide beta-N-acetylglucosaminyltransferase activity"/>
    <property type="evidence" value="ECO:0007669"/>
    <property type="project" value="UniProtKB-UniRule"/>
</dbReference>
<dbReference type="PANTHER" id="PTHR21015:SF22">
    <property type="entry name" value="GLYCOSYLTRANSFERASE"/>
    <property type="match status" value="1"/>
</dbReference>
<keyword evidence="1 10" id="KW-1003">Cell membrane</keyword>
<comment type="caution">
    <text evidence="14">The sequence shown here is derived from an EMBL/GenBank/DDBJ whole genome shotgun (WGS) entry which is preliminary data.</text>
</comment>
<dbReference type="GO" id="GO:0005975">
    <property type="term" value="P:carbohydrate metabolic process"/>
    <property type="evidence" value="ECO:0007669"/>
    <property type="project" value="InterPro"/>
</dbReference>
<dbReference type="PANTHER" id="PTHR21015">
    <property type="entry name" value="UDP-N-ACETYLGLUCOSAMINE--N-ACETYLMURAMYL-(PENTAPEPTIDE) PYROPHOSPHORYL-UNDECAPRENOL N-ACETYLGLUCOSAMINE TRANSFERASE 1"/>
    <property type="match status" value="1"/>
</dbReference>
<feature type="binding site" evidence="10">
    <location>
        <begin position="13"/>
        <end position="15"/>
    </location>
    <ligand>
        <name>UDP-N-acetyl-alpha-D-glucosamine</name>
        <dbReference type="ChEBI" id="CHEBI:57705"/>
    </ligand>
</feature>
<keyword evidence="3 10" id="KW-0328">Glycosyltransferase</keyword>
<keyword evidence="7 10" id="KW-0472">Membrane</keyword>
<evidence type="ECO:0000259" key="13">
    <source>
        <dbReference type="Pfam" id="PF04101"/>
    </source>
</evidence>
<feature type="transmembrane region" description="Helical" evidence="11">
    <location>
        <begin position="74"/>
        <end position="96"/>
    </location>
</feature>
<evidence type="ECO:0000259" key="12">
    <source>
        <dbReference type="Pfam" id="PF03033"/>
    </source>
</evidence>
<comment type="similarity">
    <text evidence="10">Belongs to the glycosyltransferase 28 family. MurG subfamily.</text>
</comment>
<feature type="binding site" evidence="10">
    <location>
        <position position="172"/>
    </location>
    <ligand>
        <name>UDP-N-acetyl-alpha-D-glucosamine</name>
        <dbReference type="ChEBI" id="CHEBI:57705"/>
    </ligand>
</feature>
<accession>A0A1G1ZIJ2</accession>
<dbReference type="GO" id="GO:0005886">
    <property type="term" value="C:plasma membrane"/>
    <property type="evidence" value="ECO:0007669"/>
    <property type="project" value="UniProtKB-SubCell"/>
</dbReference>
<dbReference type="Pfam" id="PF04101">
    <property type="entry name" value="Glyco_tran_28_C"/>
    <property type="match status" value="1"/>
</dbReference>
<organism evidence="14 15">
    <name type="scientific">Candidatus Harrisonbacteria bacterium RIFCSPHIGHO2_02_FULL_42_16</name>
    <dbReference type="NCBI Taxonomy" id="1798404"/>
    <lineage>
        <taxon>Bacteria</taxon>
        <taxon>Candidatus Harrisoniibacteriota</taxon>
    </lineage>
</organism>
<keyword evidence="11" id="KW-1133">Transmembrane helix</keyword>
<keyword evidence="9 10" id="KW-0961">Cell wall biogenesis/degradation</keyword>
<dbReference type="GO" id="GO:0009252">
    <property type="term" value="P:peptidoglycan biosynthetic process"/>
    <property type="evidence" value="ECO:0007669"/>
    <property type="project" value="UniProtKB-UniRule"/>
</dbReference>
<protein>
    <recommendedName>
        <fullName evidence="10">UDP-N-acetylglucosamine--N-acetylmuramyl-(pentapeptide) pyrophosphoryl-undecaprenol N-acetylglucosamine transferase</fullName>
        <ecNumber evidence="10">2.4.1.227</ecNumber>
    </recommendedName>
    <alternativeName>
        <fullName evidence="10">Undecaprenyl-PP-MurNAc-pentapeptide-UDPGlcNAc GlcNAc transferase</fullName>
    </alternativeName>
</protein>
<dbReference type="EMBL" id="MHJG01000003">
    <property type="protein sequence ID" value="OGY64413.1"/>
    <property type="molecule type" value="Genomic_DNA"/>
</dbReference>
<evidence type="ECO:0000256" key="5">
    <source>
        <dbReference type="ARBA" id="ARBA00022960"/>
    </source>
</evidence>
<evidence type="ECO:0000256" key="11">
    <source>
        <dbReference type="SAM" id="Phobius"/>
    </source>
</evidence>
<dbReference type="InterPro" id="IPR006009">
    <property type="entry name" value="GlcNAc_MurG"/>
</dbReference>
<keyword evidence="8 10" id="KW-0131">Cell cycle</keyword>
<comment type="function">
    <text evidence="10">Cell wall formation. Catalyzes the transfer of a GlcNAc subunit on undecaprenyl-pyrophosphoryl-MurNAc-pentapeptide (lipid intermediate I) to form undecaprenyl-pyrophosphoryl-MurNAc-(pentapeptide)GlcNAc (lipid intermediate II).</text>
</comment>
<dbReference type="STRING" id="1798404.A3B92_02690"/>
<evidence type="ECO:0000256" key="6">
    <source>
        <dbReference type="ARBA" id="ARBA00022984"/>
    </source>
</evidence>
<dbReference type="GO" id="GO:0051991">
    <property type="term" value="F:UDP-N-acetyl-D-glucosamine:N-acetylmuramoyl-L-alanyl-D-glutamyl-meso-2,6-diaminopimelyl-D-alanyl-D-alanine-diphosphoundecaprenol 4-beta-N-acetylglucosaminlytransferase activity"/>
    <property type="evidence" value="ECO:0007669"/>
    <property type="project" value="RHEA"/>
</dbReference>
<gene>
    <name evidence="10" type="primary">murG</name>
    <name evidence="14" type="ORF">A3B92_02690</name>
</gene>
<dbReference type="Proteomes" id="UP000177960">
    <property type="component" value="Unassembled WGS sequence"/>
</dbReference>
<dbReference type="HAMAP" id="MF_00033">
    <property type="entry name" value="MurG"/>
    <property type="match status" value="1"/>
</dbReference>